<reference evidence="1 2" key="1">
    <citation type="submission" date="2024-01" db="EMBL/GenBank/DDBJ databases">
        <title>The genomes of 5 underutilized Papilionoideae crops provide insights into root nodulation and disease resistanc.</title>
        <authorList>
            <person name="Jiang F."/>
        </authorList>
    </citation>
    <scope>NUCLEOTIDE SEQUENCE [LARGE SCALE GENOMIC DNA]</scope>
    <source>
        <strain evidence="1">DUOXIRENSHENG_FW03</strain>
        <tissue evidence="1">Leaves</tissue>
    </source>
</reference>
<sequence length="228" mass="25665">MTDMATTQKLRLDVARNFVSTCEWQIINKVKKVCINGIIFPICIVEEVYSRLSGVSPRLINKCRRDRRCHQKGIQSGGYGDLDHAHNGLMDQWPSGIEGNAQVEVGHVAYNDQAKTQITLEELRDEFGPCDIDLGHLEELEATKSKIQVNWCSMMMTFIQREEDGQERMEGAICMWKLNTGRARGDLGVERDDEFVEVAVEYEQELIGGAGGNRHHDAGRLVGAAKEQ</sequence>
<organism evidence="1 2">
    <name type="scientific">Psophocarpus tetragonolobus</name>
    <name type="common">Winged bean</name>
    <name type="synonym">Dolichos tetragonolobus</name>
    <dbReference type="NCBI Taxonomy" id="3891"/>
    <lineage>
        <taxon>Eukaryota</taxon>
        <taxon>Viridiplantae</taxon>
        <taxon>Streptophyta</taxon>
        <taxon>Embryophyta</taxon>
        <taxon>Tracheophyta</taxon>
        <taxon>Spermatophyta</taxon>
        <taxon>Magnoliopsida</taxon>
        <taxon>eudicotyledons</taxon>
        <taxon>Gunneridae</taxon>
        <taxon>Pentapetalae</taxon>
        <taxon>rosids</taxon>
        <taxon>fabids</taxon>
        <taxon>Fabales</taxon>
        <taxon>Fabaceae</taxon>
        <taxon>Papilionoideae</taxon>
        <taxon>50 kb inversion clade</taxon>
        <taxon>NPAAA clade</taxon>
        <taxon>indigoferoid/millettioid clade</taxon>
        <taxon>Phaseoleae</taxon>
        <taxon>Psophocarpus</taxon>
    </lineage>
</organism>
<proteinExistence type="predicted"/>
<dbReference type="AlphaFoldDB" id="A0AAN9XDP4"/>
<evidence type="ECO:0000313" key="1">
    <source>
        <dbReference type="EMBL" id="KAK7388738.1"/>
    </source>
</evidence>
<name>A0AAN9XDP4_PSOTE</name>
<dbReference type="EMBL" id="JAYMYS010000006">
    <property type="protein sequence ID" value="KAK7388738.1"/>
    <property type="molecule type" value="Genomic_DNA"/>
</dbReference>
<accession>A0AAN9XDP4</accession>
<gene>
    <name evidence="1" type="ORF">VNO78_23565</name>
</gene>
<keyword evidence="2" id="KW-1185">Reference proteome</keyword>
<comment type="caution">
    <text evidence="1">The sequence shown here is derived from an EMBL/GenBank/DDBJ whole genome shotgun (WGS) entry which is preliminary data.</text>
</comment>
<dbReference type="Proteomes" id="UP001386955">
    <property type="component" value="Unassembled WGS sequence"/>
</dbReference>
<evidence type="ECO:0000313" key="2">
    <source>
        <dbReference type="Proteomes" id="UP001386955"/>
    </source>
</evidence>
<protein>
    <submittedName>
        <fullName evidence="1">Uncharacterized protein</fullName>
    </submittedName>
</protein>